<dbReference type="InterPro" id="IPR023013">
    <property type="entry name" value="AGPR_AS"/>
</dbReference>
<dbReference type="GO" id="GO:0006526">
    <property type="term" value="P:L-arginine biosynthetic process"/>
    <property type="evidence" value="ECO:0007669"/>
    <property type="project" value="UniProtKB-UniRule"/>
</dbReference>
<evidence type="ECO:0000259" key="7">
    <source>
        <dbReference type="SMART" id="SM00859"/>
    </source>
</evidence>
<keyword evidence="4 5" id="KW-0560">Oxidoreductase</keyword>
<evidence type="ECO:0000313" key="9">
    <source>
        <dbReference type="Proteomes" id="UP000007382"/>
    </source>
</evidence>
<dbReference type="InterPro" id="IPR058924">
    <property type="entry name" value="AGPR_dimerisation_dom"/>
</dbReference>
<evidence type="ECO:0000256" key="6">
    <source>
        <dbReference type="PROSITE-ProRule" id="PRU10010"/>
    </source>
</evidence>
<dbReference type="CDD" id="cd17895">
    <property type="entry name" value="AGPR_1_N"/>
    <property type="match status" value="1"/>
</dbReference>
<protein>
    <recommendedName>
        <fullName evidence="5">N-acetyl-gamma-glutamyl-phosphate reductase</fullName>
        <shortName evidence="5">AGPR</shortName>
        <ecNumber evidence="5">1.2.1.38</ecNumber>
    </recommendedName>
    <alternativeName>
        <fullName evidence="5">N-acetyl-glutamate semialdehyde dehydrogenase</fullName>
        <shortName evidence="5">NAGSA dehydrogenase</shortName>
    </alternativeName>
</protein>
<dbReference type="Gene3D" id="3.30.360.10">
    <property type="entry name" value="Dihydrodipicolinate Reductase, domain 2"/>
    <property type="match status" value="1"/>
</dbReference>
<dbReference type="HAMAP" id="MF_00150">
    <property type="entry name" value="ArgC_type1"/>
    <property type="match status" value="1"/>
</dbReference>
<comment type="catalytic activity">
    <reaction evidence="5">
        <text>N-acetyl-L-glutamate 5-semialdehyde + phosphate + NADP(+) = N-acetyl-L-glutamyl 5-phosphate + NADPH + H(+)</text>
        <dbReference type="Rhea" id="RHEA:21588"/>
        <dbReference type="ChEBI" id="CHEBI:15378"/>
        <dbReference type="ChEBI" id="CHEBI:29123"/>
        <dbReference type="ChEBI" id="CHEBI:43474"/>
        <dbReference type="ChEBI" id="CHEBI:57783"/>
        <dbReference type="ChEBI" id="CHEBI:57936"/>
        <dbReference type="ChEBI" id="CHEBI:58349"/>
        <dbReference type="EC" id="1.2.1.38"/>
    </reaction>
</comment>
<comment type="function">
    <text evidence="5">Catalyzes the NADPH-dependent reduction of N-acetyl-5-glutamyl phosphate to yield N-acetyl-L-glutamate 5-semialdehyde.</text>
</comment>
<proteinExistence type="inferred from homology"/>
<dbReference type="Pfam" id="PF22698">
    <property type="entry name" value="Semialdhyde_dhC_1"/>
    <property type="match status" value="1"/>
</dbReference>
<evidence type="ECO:0000256" key="3">
    <source>
        <dbReference type="ARBA" id="ARBA00022857"/>
    </source>
</evidence>
<dbReference type="STRING" id="1162668.LFE_2154"/>
<dbReference type="Pfam" id="PF01118">
    <property type="entry name" value="Semialdhyde_dh"/>
    <property type="match status" value="1"/>
</dbReference>
<dbReference type="Gene3D" id="3.40.50.720">
    <property type="entry name" value="NAD(P)-binding Rossmann-like Domain"/>
    <property type="match status" value="1"/>
</dbReference>
<dbReference type="NCBIfam" id="TIGR01850">
    <property type="entry name" value="argC"/>
    <property type="match status" value="1"/>
</dbReference>
<dbReference type="PANTHER" id="PTHR32338">
    <property type="entry name" value="N-ACETYL-GAMMA-GLUTAMYL-PHOSPHATE REDUCTASE, CHLOROPLASTIC-RELATED-RELATED"/>
    <property type="match status" value="1"/>
</dbReference>
<sequence length="343" mass="36982">MSNKVKVGIAGASGYGGGELIHLLLNHPKVEIERLSAESNAGERLSSLFPNLPDIGILEKTSSVSLWNDLDILFTALPAGMSSRIVATLPKPHPVVIDLGPDYRFAKADDFSNVYHMEHGAPETLPSSTYGLVEWNRETISKARYIGSPGCFPTGALLGFLPFLHAGFLDKGPVIVDGKSGVSGAGRALTQDTHYPEIAEGMKAYKPMVHRHVPEMENAMNLFSGETGEVIFVPHLIPINRGLISTIYLPVSDDVTPGMIESLLLKYQEDNPFVRIVNSPPSSAHVRGTNRIDIHAVRSKKAVVVMTAIDNLIKGAAGQAIQSMNLVLGEDEMTGLPLWGAFP</sequence>
<keyword evidence="9" id="KW-1185">Reference proteome</keyword>
<dbReference type="UniPathway" id="UPA00068">
    <property type="reaction ID" value="UER00108"/>
</dbReference>
<dbReference type="HOGENOM" id="CLU_006384_0_1_0"/>
<dbReference type="SMART" id="SM00859">
    <property type="entry name" value="Semialdhyde_dh"/>
    <property type="match status" value="1"/>
</dbReference>
<dbReference type="InterPro" id="IPR050085">
    <property type="entry name" value="AGPR"/>
</dbReference>
<reference evidence="9" key="2">
    <citation type="submission" date="2012-03" db="EMBL/GenBank/DDBJ databases">
        <title>The complete genome sequence of the pioneer microbe on fresh volcanic deposit, Leptospirillum ferrooxidans strain C2-3.</title>
        <authorList>
            <person name="Fujimura R."/>
            <person name="Sato Y."/>
            <person name="Nishizawa T."/>
            <person name="Nanba K."/>
            <person name="Oshima K."/>
            <person name="Hattori M."/>
            <person name="Kamijo T."/>
            <person name="Ohta H."/>
        </authorList>
    </citation>
    <scope>NUCLEOTIDE SEQUENCE [LARGE SCALE GENOMIC DNA]</scope>
    <source>
        <strain evidence="9">C2-3</strain>
    </source>
</reference>
<dbReference type="InterPro" id="IPR000706">
    <property type="entry name" value="AGPR_type-1"/>
</dbReference>
<dbReference type="RefSeq" id="WP_014450310.1">
    <property type="nucleotide sequence ID" value="NC_017094.1"/>
</dbReference>
<evidence type="ECO:0000256" key="5">
    <source>
        <dbReference type="HAMAP-Rule" id="MF_00150"/>
    </source>
</evidence>
<dbReference type="eggNOG" id="COG0002">
    <property type="taxonomic scope" value="Bacteria"/>
</dbReference>
<feature type="domain" description="Semialdehyde dehydrogenase NAD-binding" evidence="7">
    <location>
        <begin position="6"/>
        <end position="143"/>
    </location>
</feature>
<dbReference type="GO" id="GO:0003942">
    <property type="term" value="F:N-acetyl-gamma-glutamyl-phosphate reductase activity"/>
    <property type="evidence" value="ECO:0007669"/>
    <property type="project" value="UniProtKB-UniRule"/>
</dbReference>
<dbReference type="GO" id="GO:0051287">
    <property type="term" value="F:NAD binding"/>
    <property type="evidence" value="ECO:0007669"/>
    <property type="project" value="InterPro"/>
</dbReference>
<dbReference type="PATRIC" id="fig|1162668.3.peg.2552"/>
<dbReference type="PANTHER" id="PTHR32338:SF10">
    <property type="entry name" value="N-ACETYL-GAMMA-GLUTAMYL-PHOSPHATE REDUCTASE, CHLOROPLASTIC-RELATED"/>
    <property type="match status" value="1"/>
</dbReference>
<dbReference type="OrthoDB" id="9801289at2"/>
<evidence type="ECO:0000313" key="8">
    <source>
        <dbReference type="EMBL" id="BAM07827.1"/>
    </source>
</evidence>
<accession>I0IRC8</accession>
<dbReference type="Proteomes" id="UP000007382">
    <property type="component" value="Chromosome"/>
</dbReference>
<name>I0IRC8_LEPFC</name>
<comment type="pathway">
    <text evidence="5">Amino-acid biosynthesis; L-arginine biosynthesis; N(2)-acetyl-L-ornithine from L-glutamate: step 3/4.</text>
</comment>
<dbReference type="PROSITE" id="PS01224">
    <property type="entry name" value="ARGC"/>
    <property type="match status" value="1"/>
</dbReference>
<dbReference type="KEGG" id="lfc:LFE_2154"/>
<feature type="active site" evidence="5 6">
    <location>
        <position position="151"/>
    </location>
</feature>
<dbReference type="GO" id="GO:0005737">
    <property type="term" value="C:cytoplasm"/>
    <property type="evidence" value="ECO:0007669"/>
    <property type="project" value="UniProtKB-SubCell"/>
</dbReference>
<dbReference type="InterPro" id="IPR000534">
    <property type="entry name" value="Semialdehyde_DH_NAD-bd"/>
</dbReference>
<dbReference type="AlphaFoldDB" id="I0IRC8"/>
<dbReference type="EMBL" id="AP012342">
    <property type="protein sequence ID" value="BAM07827.1"/>
    <property type="molecule type" value="Genomic_DNA"/>
</dbReference>
<keyword evidence="5" id="KW-0963">Cytoplasm</keyword>
<keyword evidence="1 5" id="KW-0055">Arginine biosynthesis</keyword>
<comment type="subcellular location">
    <subcellularLocation>
        <location evidence="5">Cytoplasm</location>
    </subcellularLocation>
</comment>
<dbReference type="CDD" id="cd23934">
    <property type="entry name" value="AGPR_1_C"/>
    <property type="match status" value="1"/>
</dbReference>
<keyword evidence="2 5" id="KW-0028">Amino-acid biosynthesis</keyword>
<comment type="similarity">
    <text evidence="5">Belongs to the NAGSA dehydrogenase family. Type 1 subfamily.</text>
</comment>
<keyword evidence="3 5" id="KW-0521">NADP</keyword>
<organism evidence="8 9">
    <name type="scientific">Leptospirillum ferrooxidans (strain C2-3)</name>
    <dbReference type="NCBI Taxonomy" id="1162668"/>
    <lineage>
        <taxon>Bacteria</taxon>
        <taxon>Pseudomonadati</taxon>
        <taxon>Nitrospirota</taxon>
        <taxon>Nitrospiria</taxon>
        <taxon>Nitrospirales</taxon>
        <taxon>Nitrospiraceae</taxon>
        <taxon>Leptospirillum</taxon>
    </lineage>
</organism>
<evidence type="ECO:0000256" key="2">
    <source>
        <dbReference type="ARBA" id="ARBA00022605"/>
    </source>
</evidence>
<reference evidence="8 9" key="1">
    <citation type="journal article" date="2012" name="J. Bacteriol.">
        <title>Complete Genome Sequence of Leptospirillum ferrooxidans Strain C2-3, Isolated from a Fresh Volcanic Ash Deposit on the Island of Miyake, Japan.</title>
        <authorList>
            <person name="Fujimura R."/>
            <person name="Sato Y."/>
            <person name="Nishizawa T."/>
            <person name="Oshima K."/>
            <person name="Kim S.-W."/>
            <person name="Hattori M."/>
            <person name="Kamijo T."/>
            <person name="Ohta H."/>
        </authorList>
    </citation>
    <scope>NUCLEOTIDE SEQUENCE [LARGE SCALE GENOMIC DNA]</scope>
    <source>
        <strain evidence="8 9">C2-3</strain>
    </source>
</reference>
<dbReference type="EC" id="1.2.1.38" evidence="5"/>
<dbReference type="SUPFAM" id="SSF55347">
    <property type="entry name" value="Glyceraldehyde-3-phosphate dehydrogenase-like, C-terminal domain"/>
    <property type="match status" value="1"/>
</dbReference>
<dbReference type="InterPro" id="IPR036291">
    <property type="entry name" value="NAD(P)-bd_dom_sf"/>
</dbReference>
<dbReference type="SUPFAM" id="SSF51735">
    <property type="entry name" value="NAD(P)-binding Rossmann-fold domains"/>
    <property type="match status" value="1"/>
</dbReference>
<dbReference type="GO" id="GO:0070401">
    <property type="term" value="F:NADP+ binding"/>
    <property type="evidence" value="ECO:0007669"/>
    <property type="project" value="InterPro"/>
</dbReference>
<evidence type="ECO:0000256" key="4">
    <source>
        <dbReference type="ARBA" id="ARBA00023002"/>
    </source>
</evidence>
<evidence type="ECO:0000256" key="1">
    <source>
        <dbReference type="ARBA" id="ARBA00022571"/>
    </source>
</evidence>
<gene>
    <name evidence="5" type="primary">argC</name>
    <name evidence="8" type="ordered locus">LFE_2154</name>
</gene>